<keyword evidence="4" id="KW-1185">Reference proteome</keyword>
<reference evidence="3" key="1">
    <citation type="submission" date="2022-02" db="EMBL/GenBank/DDBJ databases">
        <title>Fredinandcohnia quinoae sp. nov. isolated from Chenopodium quinoa seeds.</title>
        <authorList>
            <person name="Saati-Santamaria Z."/>
            <person name="Flores-Felix J.D."/>
            <person name="Igual J.M."/>
            <person name="Velazquez E."/>
            <person name="Garcia-Fraile P."/>
            <person name="Martinez-Molina E."/>
        </authorList>
    </citation>
    <scope>NUCLEOTIDE SEQUENCE</scope>
    <source>
        <strain evidence="3">SECRCQ15</strain>
    </source>
</reference>
<dbReference type="InterPro" id="IPR001584">
    <property type="entry name" value="Integrase_cat-core"/>
</dbReference>
<feature type="domain" description="Integrase catalytic" evidence="2">
    <location>
        <begin position="270"/>
        <end position="486"/>
    </location>
</feature>
<gene>
    <name evidence="3" type="ORF">MJG50_17915</name>
</gene>
<dbReference type="AlphaFoldDB" id="A0AAW5E8F0"/>
<dbReference type="RefSeq" id="WP_240257135.1">
    <property type="nucleotide sequence ID" value="NZ_JAKTTI010000036.1"/>
</dbReference>
<dbReference type="InterPro" id="IPR015378">
    <property type="entry name" value="Transposase-like_Mu_C"/>
</dbReference>
<sequence length="708" mass="82390">MILTTNMLIKYKDDSNSIERIIWINEVYTSCFLINIYDDTLPRLKKVEEIEDALTVGDASVVSDDPFSIIITEDEITEKAKVIRDNAWETVNILLQHGVEKLLISKTRNEIIRQVSGELRTNNKKIIRILKRFWKRGMYLNSLLPDYYKCGGLGVEKKSGNKKRGRPRKMGDIVGEGTNIDEDTKQKFQLAVMKYYYRQSNVTVRFTYEQMIKEFFKDELENSPDKLPSYNQFLYWVRKNENISEQIIKRRGKRRYELQYRPVLGSVQQEVRSPGQKVQIDSTTTDLFIVSEFDRQAIIGRGTLYFVKDVFSRMVLSVHVCLEGPSFEQARIALMNMVENKVDFCKRFGIDITEDEWPSAHLPECIVADRAELLSNASTILTDQLNIKIENSAPYRGDFKSLVEKQFSIFNGQAKSLLPGAIQSDYQIRGAKDYRLSSVLCLKDLAKIAIRCAIYYNQSHVIEGYIRDEEMIEAGVEPIPVKLWEWGMKNRAGRLREISKQQLMLTLLPTAKATINGHGIKWKGMYYSSARALKEQWFVKARMSGSYKVSITYDPRDVSFIYLHDKDTHTFERCFLLEHQSRYKDKTIEDVQHLQESEQRIKQKSKTSGLKEKISLMEEVEAIVKEAEKQSKRDRTNVSKNQRLKGIKDNRKKEIDRVRNEQVQEDHASLISNQEQEKRDETAKVIDFSDDLLLIRKFQQKGLGKKNE</sequence>
<evidence type="ECO:0000256" key="1">
    <source>
        <dbReference type="SAM" id="MobiDB-lite"/>
    </source>
</evidence>
<evidence type="ECO:0000313" key="4">
    <source>
        <dbReference type="Proteomes" id="UP001431131"/>
    </source>
</evidence>
<proteinExistence type="predicted"/>
<feature type="compositionally biased region" description="Basic and acidic residues" evidence="1">
    <location>
        <begin position="658"/>
        <end position="668"/>
    </location>
</feature>
<dbReference type="GO" id="GO:0015074">
    <property type="term" value="P:DNA integration"/>
    <property type="evidence" value="ECO:0007669"/>
    <property type="project" value="InterPro"/>
</dbReference>
<protein>
    <submittedName>
        <fullName evidence="3">Mu transposase C-terminal domain-containing protein</fullName>
    </submittedName>
</protein>
<evidence type="ECO:0000313" key="3">
    <source>
        <dbReference type="EMBL" id="MCH1627214.1"/>
    </source>
</evidence>
<dbReference type="EMBL" id="JAKTTI010000036">
    <property type="protein sequence ID" value="MCH1627214.1"/>
    <property type="molecule type" value="Genomic_DNA"/>
</dbReference>
<accession>A0AAW5E8F0</accession>
<dbReference type="InterPro" id="IPR036397">
    <property type="entry name" value="RNaseH_sf"/>
</dbReference>
<evidence type="ECO:0000259" key="2">
    <source>
        <dbReference type="PROSITE" id="PS50994"/>
    </source>
</evidence>
<dbReference type="PROSITE" id="PS50994">
    <property type="entry name" value="INTEGRASE"/>
    <property type="match status" value="1"/>
</dbReference>
<organism evidence="3 4">
    <name type="scientific">Fredinandcohnia quinoae</name>
    <dbReference type="NCBI Taxonomy" id="2918902"/>
    <lineage>
        <taxon>Bacteria</taxon>
        <taxon>Bacillati</taxon>
        <taxon>Bacillota</taxon>
        <taxon>Bacilli</taxon>
        <taxon>Bacillales</taxon>
        <taxon>Bacillaceae</taxon>
        <taxon>Fredinandcohnia</taxon>
    </lineage>
</organism>
<dbReference type="Proteomes" id="UP001431131">
    <property type="component" value="Unassembled WGS sequence"/>
</dbReference>
<dbReference type="SUPFAM" id="SSF53098">
    <property type="entry name" value="Ribonuclease H-like"/>
    <property type="match status" value="1"/>
</dbReference>
<dbReference type="GO" id="GO:0003676">
    <property type="term" value="F:nucleic acid binding"/>
    <property type="evidence" value="ECO:0007669"/>
    <property type="project" value="InterPro"/>
</dbReference>
<dbReference type="Gene3D" id="3.30.420.10">
    <property type="entry name" value="Ribonuclease H-like superfamily/Ribonuclease H"/>
    <property type="match status" value="1"/>
</dbReference>
<dbReference type="InterPro" id="IPR012337">
    <property type="entry name" value="RNaseH-like_sf"/>
</dbReference>
<name>A0AAW5E8F0_9BACI</name>
<feature type="region of interest" description="Disordered" evidence="1">
    <location>
        <begin position="658"/>
        <end position="678"/>
    </location>
</feature>
<dbReference type="Pfam" id="PF09299">
    <property type="entry name" value="Mu-transpos_C"/>
    <property type="match status" value="1"/>
</dbReference>
<comment type="caution">
    <text evidence="3">The sequence shown here is derived from an EMBL/GenBank/DDBJ whole genome shotgun (WGS) entry which is preliminary data.</text>
</comment>